<accession>G2JBJ9</accession>
<dbReference type="InterPro" id="IPR027417">
    <property type="entry name" value="P-loop_NTPase"/>
</dbReference>
<reference evidence="2 3" key="1">
    <citation type="submission" date="2011-08" db="EMBL/GenBank/DDBJ databases">
        <title>The genome of the obligate endobacterium of an arbuscular mycorrhizal fungus reveals an interphylum network of nutritional interactions.</title>
        <authorList>
            <person name="Ghignone S."/>
            <person name="Salvioli A."/>
            <person name="Anca I."/>
            <person name="Lumini E."/>
            <person name="Ortu G."/>
            <person name="Petiti L."/>
            <person name="Cruveiller S."/>
            <person name="Bianciotto V."/>
            <person name="Piffanelli P."/>
            <person name="Lanfranco L."/>
            <person name="Bonfante P."/>
        </authorList>
    </citation>
    <scope>NUCLEOTIDE SEQUENCE [LARGE SCALE GENOMIC DNA]</scope>
    <source>
        <strain evidence="2 3">BEG34</strain>
    </source>
</reference>
<dbReference type="AlphaFoldDB" id="G2JBJ9"/>
<dbReference type="eggNOG" id="COG1121">
    <property type="taxonomic scope" value="Bacteria"/>
</dbReference>
<keyword evidence="3" id="KW-1185">Reference proteome</keyword>
<dbReference type="Proteomes" id="UP000054051">
    <property type="component" value="Unassembled WGS sequence"/>
</dbReference>
<evidence type="ECO:0000313" key="2">
    <source>
        <dbReference type="EMBL" id="CCD30153.1"/>
    </source>
</evidence>
<dbReference type="EMBL" id="CAFB01000068">
    <property type="protein sequence ID" value="CCD30153.1"/>
    <property type="molecule type" value="Genomic_DNA"/>
</dbReference>
<dbReference type="InterPro" id="IPR003959">
    <property type="entry name" value="ATPase_AAA_core"/>
</dbReference>
<evidence type="ECO:0000313" key="3">
    <source>
        <dbReference type="Proteomes" id="UP000054051"/>
    </source>
</evidence>
<dbReference type="InterPro" id="IPR054787">
    <property type="entry name" value="TrlF_ATPase"/>
</dbReference>
<dbReference type="GO" id="GO:0005524">
    <property type="term" value="F:ATP binding"/>
    <property type="evidence" value="ECO:0007669"/>
    <property type="project" value="InterPro"/>
</dbReference>
<gene>
    <name evidence="2" type="ORF">CAGGBEG34_490001</name>
</gene>
<organism evidence="2 3">
    <name type="scientific">Candidatus Glomeribacter gigasporarum BEG34</name>
    <dbReference type="NCBI Taxonomy" id="1070319"/>
    <lineage>
        <taxon>Bacteria</taxon>
        <taxon>Pseudomonadati</taxon>
        <taxon>Pseudomonadota</taxon>
        <taxon>Betaproteobacteria</taxon>
        <taxon>Burkholderiales</taxon>
        <taxon>Burkholderiaceae</taxon>
        <taxon>Candidatus Glomeribacter</taxon>
    </lineage>
</organism>
<dbReference type="GO" id="GO:0016887">
    <property type="term" value="F:ATP hydrolysis activity"/>
    <property type="evidence" value="ECO:0007669"/>
    <property type="project" value="InterPro"/>
</dbReference>
<dbReference type="Pfam" id="PF13304">
    <property type="entry name" value="AAA_21"/>
    <property type="match status" value="1"/>
</dbReference>
<sequence length="675" mass="75836">MTNASWLPSTKITLNPGLVAVIGARGSGKTALADLIAAGGFALSPHLNDKSFIRRAKDHLDESEVQLEWTGGEKTGNHLAKTDREDWLDTQRVQYLSQQFVDQLCSAEGLDDALVGEIERVIFNAHPITDRLNVDSFKELLAARLETSRQKRQRHHQNLIRASADLTEERIKKDGLKTLEKVRDEKQQAIDRDKAARKSLIGSTVGNKKRTRRLEQVSLVVDKKRQQLEYAKRQHQTLLQLKEDVRYFREQQAPTMLAELQNTHKEVGLSPTDWKAFKLDYVGNIGLLLEEHIRKADTRVRQLQGSEQAGLAQQALDPNVPLISQEANLTDQPLLLLERELARLRAAVGINQQNIKRHNTFSDNIAKAEVALDKMRQRVEHIRGADGRIRALCETRQTAYAGIFEAIIEEQETLAALYAPIKSRIGQAEGSLSKLSFSVKRSVALEQWANAGEALLDLRTSGPFKGCGELLRIARDKLMPVWATGNAEAAAAALNKFVETNRETLIKHRPEGSNFRDWARQISDWLYSTDHITVGYGLQYDGVDIERLSPGTRGIVLLLLYLAIDAEDSRPLIIDQPEENLDPQSIFQELVCLFREAKKRRQIIIVTHNANLVVNTDADQVIVATCKPRQPGELPSISYQSGGFENSNIRHAVCSILEGGEQAFRERAKRLRVTV</sequence>
<dbReference type="SUPFAM" id="SSF52540">
    <property type="entry name" value="P-loop containing nucleoside triphosphate hydrolases"/>
    <property type="match status" value="1"/>
</dbReference>
<protein>
    <submittedName>
        <fullName evidence="2">Putative ATPase involved in DNA repair</fullName>
    </submittedName>
</protein>
<evidence type="ECO:0000259" key="1">
    <source>
        <dbReference type="Pfam" id="PF13304"/>
    </source>
</evidence>
<dbReference type="eggNOG" id="COG1196">
    <property type="taxonomic scope" value="Bacteria"/>
</dbReference>
<dbReference type="NCBIfam" id="NF045780">
    <property type="entry name" value="TrlF_fam_ATP"/>
    <property type="match status" value="1"/>
</dbReference>
<dbReference type="STRING" id="1070319.CAGGBEG34_490001"/>
<comment type="caution">
    <text evidence="2">The sequence shown here is derived from an EMBL/GenBank/DDBJ whole genome shotgun (WGS) entry which is preliminary data.</text>
</comment>
<proteinExistence type="predicted"/>
<name>G2JBJ9_9BURK</name>
<dbReference type="Gene3D" id="3.40.50.300">
    <property type="entry name" value="P-loop containing nucleotide triphosphate hydrolases"/>
    <property type="match status" value="2"/>
</dbReference>
<feature type="domain" description="ATPase AAA-type core" evidence="1">
    <location>
        <begin position="542"/>
        <end position="613"/>
    </location>
</feature>